<dbReference type="AlphaFoldDB" id="A0ABD3XPK0"/>
<dbReference type="SUPFAM" id="SSF48726">
    <property type="entry name" value="Immunoglobulin"/>
    <property type="match status" value="3"/>
</dbReference>
<keyword evidence="5" id="KW-0732">Signal</keyword>
<dbReference type="PANTHER" id="PTHR10075:SF100">
    <property type="entry name" value="FASCICLIN-2"/>
    <property type="match status" value="1"/>
</dbReference>
<sequence length="770" mass="84775">MRFVSLLIGCAIIVETFVTVAFPPNMLTTNFNTKYVKPGSSAQERCQAGGDPKPTYIWKKDGVVLSTDANYEINSVTGNITIKSVTALNGEGTYQCLAQNSQGTALSGLWEVKIAGAVPPNMLTTNFNTKYVMPFSVAHEKCQAGGDPKPTYVWKKDGVVLTTDASYEINSITGNITIRSVTALNGEGTYQCFAQNSQGTALSGFWEVKIAVLHRFKYGKKSSSQPENEYSYFSMPCNYQPYSVPASKLDWLVGAGDNTTFPTTPEDKHRIVIDADGNGIVFPVPDVEWHKDGVKLPDGSSLPGGNPRYLLDPEDPTGRKLIISKLDIMDEGAYICRATNLYGTNEGNVKVTVTGPPQWNLERLRSTRVPVGSTATFRCDTVSYHATSSLPMWMKNGEPMIGCGMKKLWCGDGTRCYDYNKKCDGTSDCPGSPSADEQNCPALETCGEGQFSCGGGECKPAAEVIRCDGTPQCKNGGDESVRHCGCKVNTDFMCADMKSCVPASQRCNKHADCADGSDEKSCGYDLEKVIDNKFHFSADLKQLTIPNVKKIDTMCLQCLVYNFREYGPNPKPDIVGITFGDACLTVLDPINILTGFPDKQKVQPGDIINFTISAQTDPLEQGNLRYDWYIGGKKYPDQFPSGIWSQIIKLNMGNMHIVIDTSTLTSLDDRQFLDLMGNQSVRVYHEFDQRTISTELYTVIIYPPPPKVKIAEFNLWYIALIIGILILFVIVALSVCYLHRNRGGNYPVNKAGHDLEQELEDNGFYNVVIE</sequence>
<proteinExistence type="predicted"/>
<feature type="transmembrane region" description="Helical" evidence="4">
    <location>
        <begin position="715"/>
        <end position="738"/>
    </location>
</feature>
<organism evidence="7 8">
    <name type="scientific">Sinanodonta woodiana</name>
    <name type="common">Chinese pond mussel</name>
    <name type="synonym">Anodonta woodiana</name>
    <dbReference type="NCBI Taxonomy" id="1069815"/>
    <lineage>
        <taxon>Eukaryota</taxon>
        <taxon>Metazoa</taxon>
        <taxon>Spiralia</taxon>
        <taxon>Lophotrochozoa</taxon>
        <taxon>Mollusca</taxon>
        <taxon>Bivalvia</taxon>
        <taxon>Autobranchia</taxon>
        <taxon>Heteroconchia</taxon>
        <taxon>Palaeoheterodonta</taxon>
        <taxon>Unionida</taxon>
        <taxon>Unionoidea</taxon>
        <taxon>Unionidae</taxon>
        <taxon>Unioninae</taxon>
        <taxon>Sinanodonta</taxon>
    </lineage>
</organism>
<dbReference type="InterPro" id="IPR013783">
    <property type="entry name" value="Ig-like_fold"/>
</dbReference>
<dbReference type="InterPro" id="IPR007110">
    <property type="entry name" value="Ig-like_dom"/>
</dbReference>
<dbReference type="Pfam" id="PF07679">
    <property type="entry name" value="I-set"/>
    <property type="match status" value="1"/>
</dbReference>
<feature type="domain" description="Ig-like" evidence="6">
    <location>
        <begin position="120"/>
        <end position="203"/>
    </location>
</feature>
<dbReference type="Proteomes" id="UP001634394">
    <property type="component" value="Unassembled WGS sequence"/>
</dbReference>
<keyword evidence="1 3" id="KW-1015">Disulfide bond</keyword>
<protein>
    <recommendedName>
        <fullName evidence="6">Ig-like domain-containing protein</fullName>
    </recommendedName>
</protein>
<dbReference type="SMART" id="SM00408">
    <property type="entry name" value="IGc2"/>
    <property type="match status" value="3"/>
</dbReference>
<keyword evidence="4" id="KW-0472">Membrane</keyword>
<dbReference type="PROSITE" id="PS50835">
    <property type="entry name" value="IG_LIKE"/>
    <property type="match status" value="3"/>
</dbReference>
<evidence type="ECO:0000256" key="4">
    <source>
        <dbReference type="SAM" id="Phobius"/>
    </source>
</evidence>
<feature type="signal peptide" evidence="5">
    <location>
        <begin position="1"/>
        <end position="21"/>
    </location>
</feature>
<dbReference type="SMART" id="SM00192">
    <property type="entry name" value="LDLa"/>
    <property type="match status" value="3"/>
</dbReference>
<dbReference type="InterPro" id="IPR023415">
    <property type="entry name" value="LDLR_class-A_CS"/>
</dbReference>
<dbReference type="PANTHER" id="PTHR10075">
    <property type="entry name" value="BASIGIN RELATED"/>
    <property type="match status" value="1"/>
</dbReference>
<name>A0ABD3XPK0_SINWO</name>
<gene>
    <name evidence="7" type="ORF">ACJMK2_000504</name>
</gene>
<dbReference type="SUPFAM" id="SSF57424">
    <property type="entry name" value="LDL receptor-like module"/>
    <property type="match status" value="2"/>
</dbReference>
<dbReference type="InterPro" id="IPR036179">
    <property type="entry name" value="Ig-like_dom_sf"/>
</dbReference>
<feature type="disulfide bond" evidence="3">
    <location>
        <begin position="507"/>
        <end position="522"/>
    </location>
</feature>
<comment type="caution">
    <text evidence="3">Lacks conserved residue(s) required for the propagation of feature annotation.</text>
</comment>
<keyword evidence="2" id="KW-0393">Immunoglobulin domain</keyword>
<feature type="domain" description="Ig-like" evidence="6">
    <location>
        <begin position="24"/>
        <end position="107"/>
    </location>
</feature>
<feature type="domain" description="Ig-like" evidence="6">
    <location>
        <begin position="241"/>
        <end position="354"/>
    </location>
</feature>
<dbReference type="InterPro" id="IPR003598">
    <property type="entry name" value="Ig_sub2"/>
</dbReference>
<evidence type="ECO:0000313" key="8">
    <source>
        <dbReference type="Proteomes" id="UP001634394"/>
    </source>
</evidence>
<dbReference type="EMBL" id="JBJQND010000001">
    <property type="protein sequence ID" value="KAL3888124.1"/>
    <property type="molecule type" value="Genomic_DNA"/>
</dbReference>
<keyword evidence="4" id="KW-0812">Transmembrane</keyword>
<feature type="disulfide bond" evidence="3">
    <location>
        <begin position="446"/>
        <end position="458"/>
    </location>
</feature>
<accession>A0ABD3XPK0</accession>
<dbReference type="InterPro" id="IPR002172">
    <property type="entry name" value="LDrepeatLR_classA_rpt"/>
</dbReference>
<dbReference type="Gene3D" id="2.60.40.10">
    <property type="entry name" value="Immunoglobulins"/>
    <property type="match status" value="3"/>
</dbReference>
<evidence type="ECO:0000256" key="5">
    <source>
        <dbReference type="SAM" id="SignalP"/>
    </source>
</evidence>
<dbReference type="SMART" id="SM00409">
    <property type="entry name" value="IG"/>
    <property type="match status" value="4"/>
</dbReference>
<dbReference type="CDD" id="cd00112">
    <property type="entry name" value="LDLa"/>
    <property type="match status" value="2"/>
</dbReference>
<dbReference type="Gene3D" id="4.10.400.10">
    <property type="entry name" value="Low-density Lipoprotein Receptor"/>
    <property type="match status" value="3"/>
</dbReference>
<keyword evidence="4" id="KW-1133">Transmembrane helix</keyword>
<comment type="caution">
    <text evidence="7">The sequence shown here is derived from an EMBL/GenBank/DDBJ whole genome shotgun (WGS) entry which is preliminary data.</text>
</comment>
<dbReference type="InterPro" id="IPR003599">
    <property type="entry name" value="Ig_sub"/>
</dbReference>
<dbReference type="InterPro" id="IPR036055">
    <property type="entry name" value="LDL_receptor-like_sf"/>
</dbReference>
<dbReference type="Pfam" id="PF13927">
    <property type="entry name" value="Ig_3"/>
    <property type="match status" value="2"/>
</dbReference>
<evidence type="ECO:0000256" key="2">
    <source>
        <dbReference type="ARBA" id="ARBA00023319"/>
    </source>
</evidence>
<dbReference type="Pfam" id="PF00057">
    <property type="entry name" value="Ldl_recept_a"/>
    <property type="match status" value="1"/>
</dbReference>
<evidence type="ECO:0000256" key="3">
    <source>
        <dbReference type="PROSITE-ProRule" id="PRU00124"/>
    </source>
</evidence>
<dbReference type="PROSITE" id="PS50068">
    <property type="entry name" value="LDLRA_2"/>
    <property type="match status" value="2"/>
</dbReference>
<evidence type="ECO:0000256" key="1">
    <source>
        <dbReference type="ARBA" id="ARBA00023157"/>
    </source>
</evidence>
<keyword evidence="8" id="KW-1185">Reference proteome</keyword>
<dbReference type="PROSITE" id="PS01209">
    <property type="entry name" value="LDLRA_1"/>
    <property type="match status" value="1"/>
</dbReference>
<evidence type="ECO:0000313" key="7">
    <source>
        <dbReference type="EMBL" id="KAL3888124.1"/>
    </source>
</evidence>
<evidence type="ECO:0000259" key="6">
    <source>
        <dbReference type="PROSITE" id="PS50835"/>
    </source>
</evidence>
<dbReference type="PRINTS" id="PR00261">
    <property type="entry name" value="LDLRECEPTOR"/>
</dbReference>
<feature type="chain" id="PRO_5044839542" description="Ig-like domain-containing protein" evidence="5">
    <location>
        <begin position="22"/>
        <end position="770"/>
    </location>
</feature>
<dbReference type="InterPro" id="IPR013098">
    <property type="entry name" value="Ig_I-set"/>
</dbReference>
<reference evidence="7 8" key="1">
    <citation type="submission" date="2024-11" db="EMBL/GenBank/DDBJ databases">
        <title>Chromosome-level genome assembly of the freshwater bivalve Anodonta woodiana.</title>
        <authorList>
            <person name="Chen X."/>
        </authorList>
    </citation>
    <scope>NUCLEOTIDE SEQUENCE [LARGE SCALE GENOMIC DNA]</scope>
    <source>
        <strain evidence="7">MN2024</strain>
        <tissue evidence="7">Gills</tissue>
    </source>
</reference>